<comment type="subcellular location">
    <subcellularLocation>
        <location evidence="2">Cytoplasm</location>
    </subcellularLocation>
</comment>
<evidence type="ECO:0000256" key="2">
    <source>
        <dbReference type="ARBA" id="ARBA00004496"/>
    </source>
</evidence>
<evidence type="ECO:0000256" key="5">
    <source>
        <dbReference type="ARBA" id="ARBA00022801"/>
    </source>
</evidence>
<dbReference type="PANTHER" id="PTHR11839">
    <property type="entry name" value="UDP/ADP-SUGAR PYROPHOSPHATASE"/>
    <property type="match status" value="1"/>
</dbReference>
<dbReference type="GO" id="GO:0008768">
    <property type="term" value="F:UDP-sugar diphosphatase activity"/>
    <property type="evidence" value="ECO:0007669"/>
    <property type="project" value="UniProtKB-EC"/>
</dbReference>
<protein>
    <recommendedName>
        <fullName evidence="10">Uridine diphosphate glucose pyrophosphatase NUDT14</fullName>
        <ecNumber evidence="9">3.6.1.45</ecNumber>
    </recommendedName>
    <alternativeName>
        <fullName evidence="11">Nucleoside diphosphate-linked moiety X motif 14</fullName>
    </alternativeName>
</protein>
<name>A0AAW1R6U8_9CHLO</name>
<dbReference type="Gene3D" id="3.90.79.10">
    <property type="entry name" value="Nucleoside Triphosphate Pyrophosphohydrolase"/>
    <property type="match status" value="1"/>
</dbReference>
<dbReference type="GO" id="GO:0006753">
    <property type="term" value="P:nucleoside phosphate metabolic process"/>
    <property type="evidence" value="ECO:0007669"/>
    <property type="project" value="TreeGrafter"/>
</dbReference>
<evidence type="ECO:0000313" key="13">
    <source>
        <dbReference type="EMBL" id="KAK9829347.1"/>
    </source>
</evidence>
<evidence type="ECO:0000256" key="10">
    <source>
        <dbReference type="ARBA" id="ARBA00071467"/>
    </source>
</evidence>
<evidence type="ECO:0000256" key="8">
    <source>
        <dbReference type="ARBA" id="ARBA00054674"/>
    </source>
</evidence>
<dbReference type="Proteomes" id="UP001489004">
    <property type="component" value="Unassembled WGS sequence"/>
</dbReference>
<evidence type="ECO:0000313" key="14">
    <source>
        <dbReference type="Proteomes" id="UP001489004"/>
    </source>
</evidence>
<proteinExistence type="predicted"/>
<dbReference type="PROSITE" id="PS51462">
    <property type="entry name" value="NUDIX"/>
    <property type="match status" value="1"/>
</dbReference>
<sequence length="254" mass="27980">MQHAGSFIERQRRFATAMSIGGPPAATADLYKHGLQPVTAQGAMEETLKRLGSIHMEPMTASAFIKPQSVQYELDGKQLRWDVVQTHPSVGVLIYHTELKALLLVRQFRPAVYAAVKREAQESGQPDPPTSAGFTYELCAGIIDKSKSLEEIARDEVLEECGFDVPASAFQRISTYHSSMGISGSRHTMFYMEVDESTRVHQGGGLQDTGEAIEVLALPMSNAEAFMADESLPRSAGLLFAIMWLRFKLAQRST</sequence>
<dbReference type="EMBL" id="JALJOR010000001">
    <property type="protein sequence ID" value="KAK9829347.1"/>
    <property type="molecule type" value="Genomic_DNA"/>
</dbReference>
<dbReference type="PANTHER" id="PTHR11839:SF15">
    <property type="entry name" value="URIDINE DIPHOSPHATE GLUCOSE PYROPHOSPHATASE NUDT14"/>
    <property type="match status" value="1"/>
</dbReference>
<evidence type="ECO:0000256" key="1">
    <source>
        <dbReference type="ARBA" id="ARBA00001946"/>
    </source>
</evidence>
<evidence type="ECO:0000256" key="6">
    <source>
        <dbReference type="ARBA" id="ARBA00022842"/>
    </source>
</evidence>
<evidence type="ECO:0000256" key="4">
    <source>
        <dbReference type="ARBA" id="ARBA00022490"/>
    </source>
</evidence>
<dbReference type="EC" id="3.6.1.45" evidence="9"/>
<keyword evidence="5" id="KW-0378">Hydrolase</keyword>
<evidence type="ECO:0000256" key="11">
    <source>
        <dbReference type="ARBA" id="ARBA00080475"/>
    </source>
</evidence>
<gene>
    <name evidence="13" type="ORF">WJX72_005307</name>
</gene>
<comment type="catalytic activity">
    <reaction evidence="7">
        <text>UDP-sugar + H2O = UMP + alpha-D-aldose 1-phosphate.</text>
        <dbReference type="EC" id="3.6.1.45"/>
    </reaction>
</comment>
<comment type="caution">
    <text evidence="13">The sequence shown here is derived from an EMBL/GenBank/DDBJ whole genome shotgun (WGS) entry which is preliminary data.</text>
</comment>
<reference evidence="13 14" key="1">
    <citation type="journal article" date="2024" name="Nat. Commun.">
        <title>Phylogenomics reveals the evolutionary origins of lichenization in chlorophyte algae.</title>
        <authorList>
            <person name="Puginier C."/>
            <person name="Libourel C."/>
            <person name="Otte J."/>
            <person name="Skaloud P."/>
            <person name="Haon M."/>
            <person name="Grisel S."/>
            <person name="Petersen M."/>
            <person name="Berrin J.G."/>
            <person name="Delaux P.M."/>
            <person name="Dal Grande F."/>
            <person name="Keller J."/>
        </authorList>
    </citation>
    <scope>NUCLEOTIDE SEQUENCE [LARGE SCALE GENOMIC DNA]</scope>
    <source>
        <strain evidence="13 14">SAG 2043</strain>
    </source>
</reference>
<dbReference type="InterPro" id="IPR004385">
    <property type="entry name" value="NDP_pyrophosphatase"/>
</dbReference>
<dbReference type="InterPro" id="IPR015797">
    <property type="entry name" value="NUDIX_hydrolase-like_dom_sf"/>
</dbReference>
<dbReference type="InterPro" id="IPR000086">
    <property type="entry name" value="NUDIX_hydrolase_dom"/>
</dbReference>
<dbReference type="FunFam" id="3.90.79.10:FF:000035">
    <property type="entry name" value="Uridine diphosphate glucose pyrophosphatase"/>
    <property type="match status" value="1"/>
</dbReference>
<keyword evidence="14" id="KW-1185">Reference proteome</keyword>
<dbReference type="GO" id="GO:0005737">
    <property type="term" value="C:cytoplasm"/>
    <property type="evidence" value="ECO:0007669"/>
    <property type="project" value="UniProtKB-SubCell"/>
</dbReference>
<dbReference type="NCBIfam" id="TIGR00052">
    <property type="entry name" value="nudix-type nucleoside diphosphatase, YffH/AdpP family"/>
    <property type="match status" value="1"/>
</dbReference>
<feature type="domain" description="Nudix hydrolase" evidence="12">
    <location>
        <begin position="85"/>
        <end position="240"/>
    </location>
</feature>
<dbReference type="SUPFAM" id="SSF55811">
    <property type="entry name" value="Nudix"/>
    <property type="match status" value="1"/>
</dbReference>
<comment type="cofactor">
    <cofactor evidence="1">
        <name>Mg(2+)</name>
        <dbReference type="ChEBI" id="CHEBI:18420"/>
    </cofactor>
</comment>
<organism evidence="13 14">
    <name type="scientific">[Myrmecia] bisecta</name>
    <dbReference type="NCBI Taxonomy" id="41462"/>
    <lineage>
        <taxon>Eukaryota</taxon>
        <taxon>Viridiplantae</taxon>
        <taxon>Chlorophyta</taxon>
        <taxon>core chlorophytes</taxon>
        <taxon>Trebouxiophyceae</taxon>
        <taxon>Trebouxiales</taxon>
        <taxon>Trebouxiaceae</taxon>
        <taxon>Myrmecia</taxon>
    </lineage>
</organism>
<dbReference type="GO" id="GO:0046872">
    <property type="term" value="F:metal ion binding"/>
    <property type="evidence" value="ECO:0007669"/>
    <property type="project" value="InterPro"/>
</dbReference>
<comment type="subunit">
    <text evidence="3">Homodimer.</text>
</comment>
<keyword evidence="4" id="KW-0963">Cytoplasm</keyword>
<comment type="function">
    <text evidence="8">Hydrolyzes UDP-glucose to glucose 1-phosphate and UMP and ADP-ribose to ribose 5-phosphate and AMP. The physiological substrate is probably UDP-glucose. Poor activity on other substrates such as ADP-glucose, CDP-glucose, GDP-glucose and GDP-mannose.</text>
</comment>
<dbReference type="GO" id="GO:0019693">
    <property type="term" value="P:ribose phosphate metabolic process"/>
    <property type="evidence" value="ECO:0007669"/>
    <property type="project" value="TreeGrafter"/>
</dbReference>
<evidence type="ECO:0000256" key="9">
    <source>
        <dbReference type="ARBA" id="ARBA00066480"/>
    </source>
</evidence>
<keyword evidence="6" id="KW-0460">Magnesium</keyword>
<dbReference type="AlphaFoldDB" id="A0AAW1R6U8"/>
<evidence type="ECO:0000256" key="3">
    <source>
        <dbReference type="ARBA" id="ARBA00011738"/>
    </source>
</evidence>
<evidence type="ECO:0000259" key="12">
    <source>
        <dbReference type="PROSITE" id="PS51462"/>
    </source>
</evidence>
<dbReference type="CDD" id="cd18887">
    <property type="entry name" value="NUDIX_UGPPase_Nudt14"/>
    <property type="match status" value="1"/>
</dbReference>
<evidence type="ECO:0000256" key="7">
    <source>
        <dbReference type="ARBA" id="ARBA00051086"/>
    </source>
</evidence>
<accession>A0AAW1R6U8</accession>